<accession>A0ABX7QAB1</accession>
<reference evidence="3 4" key="1">
    <citation type="submission" date="2021-03" db="EMBL/GenBank/DDBJ databases">
        <title>Flavobacterium kribbensis sp. nov, an endophytic bacteria, isolated from soybean.</title>
        <authorList>
            <person name="Lee J."/>
            <person name="Seo J."/>
        </authorList>
    </citation>
    <scope>NUCLEOTIDE SEQUENCE [LARGE SCALE GENOMIC DNA]</scope>
    <source>
        <strain evidence="3 4">BB8</strain>
    </source>
</reference>
<sequence length="284" mass="33113">MVRALYYVLLLIGALKLQAQNNQSYKSDKDLILYLPLNGSVKDESFLHNNCIPYSLEPAKDRFNNDNGAFFFGNNGCIRIENVDNFNNLTSFTLSGWVYLNYYGEQNNIISKVNPGRDFNLQITQDGIINFHTFNNDYIHFYSETKVPLNEWTHIVFTCKRKSFQLYVNGKPENFTIHYENRIVTKKELKLKFFWTGKDLTIGNLYLGAHENFNGILDEIRIYKKALKPKNIEKLFIKESEEKGKMYQFGMYSNEKPPLKDSIDFPQSSVDENKESHSDKENGN</sequence>
<protein>
    <submittedName>
        <fullName evidence="3">LamG domain-containing protein</fullName>
    </submittedName>
</protein>
<dbReference type="Pfam" id="PF13385">
    <property type="entry name" value="Laminin_G_3"/>
    <property type="match status" value="1"/>
</dbReference>
<evidence type="ECO:0000256" key="2">
    <source>
        <dbReference type="SAM" id="SignalP"/>
    </source>
</evidence>
<organism evidence="3 4">
    <name type="scientific">Flavobacterium endoglycinae</name>
    <dbReference type="NCBI Taxonomy" id="2816357"/>
    <lineage>
        <taxon>Bacteria</taxon>
        <taxon>Pseudomonadati</taxon>
        <taxon>Bacteroidota</taxon>
        <taxon>Flavobacteriia</taxon>
        <taxon>Flavobacteriales</taxon>
        <taxon>Flavobacteriaceae</taxon>
        <taxon>Flavobacterium</taxon>
    </lineage>
</organism>
<dbReference type="InterPro" id="IPR013320">
    <property type="entry name" value="ConA-like_dom_sf"/>
</dbReference>
<feature type="compositionally biased region" description="Basic and acidic residues" evidence="1">
    <location>
        <begin position="271"/>
        <end position="284"/>
    </location>
</feature>
<evidence type="ECO:0000256" key="1">
    <source>
        <dbReference type="SAM" id="MobiDB-lite"/>
    </source>
</evidence>
<feature type="signal peptide" evidence="2">
    <location>
        <begin position="1"/>
        <end position="19"/>
    </location>
</feature>
<name>A0ABX7QAB1_9FLAO</name>
<proteinExistence type="predicted"/>
<gene>
    <name evidence="3" type="ORF">J0383_14830</name>
</gene>
<evidence type="ECO:0000313" key="3">
    <source>
        <dbReference type="EMBL" id="QSW87558.1"/>
    </source>
</evidence>
<dbReference type="SUPFAM" id="SSF49899">
    <property type="entry name" value="Concanavalin A-like lectins/glucanases"/>
    <property type="match status" value="1"/>
</dbReference>
<feature type="chain" id="PRO_5045934030" evidence="2">
    <location>
        <begin position="20"/>
        <end position="284"/>
    </location>
</feature>
<dbReference type="RefSeq" id="WP_207294785.1">
    <property type="nucleotide sequence ID" value="NZ_CP071448.1"/>
</dbReference>
<dbReference type="Gene3D" id="2.60.120.200">
    <property type="match status" value="1"/>
</dbReference>
<evidence type="ECO:0000313" key="4">
    <source>
        <dbReference type="Proteomes" id="UP000663440"/>
    </source>
</evidence>
<keyword evidence="2" id="KW-0732">Signal</keyword>
<dbReference type="Proteomes" id="UP000663440">
    <property type="component" value="Chromosome"/>
</dbReference>
<feature type="region of interest" description="Disordered" evidence="1">
    <location>
        <begin position="251"/>
        <end position="284"/>
    </location>
</feature>
<dbReference type="EMBL" id="CP071448">
    <property type="protein sequence ID" value="QSW87558.1"/>
    <property type="molecule type" value="Genomic_DNA"/>
</dbReference>
<keyword evidence="4" id="KW-1185">Reference proteome</keyword>